<organism evidence="2 3">
    <name type="scientific">Blastopirellula marina DSM 3645</name>
    <dbReference type="NCBI Taxonomy" id="314230"/>
    <lineage>
        <taxon>Bacteria</taxon>
        <taxon>Pseudomonadati</taxon>
        <taxon>Planctomycetota</taxon>
        <taxon>Planctomycetia</taxon>
        <taxon>Pirellulales</taxon>
        <taxon>Pirellulaceae</taxon>
        <taxon>Blastopirellula</taxon>
    </lineage>
</organism>
<dbReference type="Proteomes" id="UP000004358">
    <property type="component" value="Unassembled WGS sequence"/>
</dbReference>
<protein>
    <submittedName>
        <fullName evidence="2">Uncharacterized protein</fullName>
    </submittedName>
</protein>
<evidence type="ECO:0000313" key="2">
    <source>
        <dbReference type="EMBL" id="EAQ78573.1"/>
    </source>
</evidence>
<dbReference type="EMBL" id="AANZ01000020">
    <property type="protein sequence ID" value="EAQ78573.1"/>
    <property type="molecule type" value="Genomic_DNA"/>
</dbReference>
<feature type="region of interest" description="Disordered" evidence="1">
    <location>
        <begin position="1"/>
        <end position="32"/>
    </location>
</feature>
<reference evidence="2 3" key="1">
    <citation type="submission" date="2006-02" db="EMBL/GenBank/DDBJ databases">
        <authorList>
            <person name="Amann R."/>
            <person name="Ferriera S."/>
            <person name="Johnson J."/>
            <person name="Kravitz S."/>
            <person name="Halpern A."/>
            <person name="Remington K."/>
            <person name="Beeson K."/>
            <person name="Tran B."/>
            <person name="Rogers Y.-H."/>
            <person name="Friedman R."/>
            <person name="Venter J.C."/>
        </authorList>
    </citation>
    <scope>NUCLEOTIDE SEQUENCE [LARGE SCALE GENOMIC DNA]</scope>
    <source>
        <strain evidence="2 3">DSM 3645</strain>
    </source>
</reference>
<name>A3ZY97_9BACT</name>
<dbReference type="HOGENOM" id="CLU_2932082_0_0_0"/>
<dbReference type="AlphaFoldDB" id="A3ZY97"/>
<proteinExistence type="predicted"/>
<gene>
    <name evidence="2" type="ORF">DSM3645_26859</name>
</gene>
<comment type="caution">
    <text evidence="2">The sequence shown here is derived from an EMBL/GenBank/DDBJ whole genome shotgun (WGS) entry which is preliminary data.</text>
</comment>
<sequence length="60" mass="6716">MFYRNPPRSGSKGAYRHKLSSGAGKSSAGGYQRLAINKATWMRRRKTAEANRTGDRKSQN</sequence>
<evidence type="ECO:0000256" key="1">
    <source>
        <dbReference type="SAM" id="MobiDB-lite"/>
    </source>
</evidence>
<feature type="compositionally biased region" description="Low complexity" evidence="1">
    <location>
        <begin position="20"/>
        <end position="30"/>
    </location>
</feature>
<accession>A3ZY97</accession>
<evidence type="ECO:0000313" key="3">
    <source>
        <dbReference type="Proteomes" id="UP000004358"/>
    </source>
</evidence>